<accession>A0A0K2W2T1</accession>
<reference evidence="2" key="1">
    <citation type="submission" date="2014-08" db="EMBL/GenBank/DDBJ databases">
        <authorList>
            <person name="Edwards T."/>
        </authorList>
    </citation>
    <scope>NUCLEOTIDE SEQUENCE [LARGE SCALE GENOMIC DNA]</scope>
</reference>
<protein>
    <submittedName>
        <fullName evidence="1">Uncharacterized protein</fullName>
    </submittedName>
</protein>
<evidence type="ECO:0000313" key="2">
    <source>
        <dbReference type="Proteomes" id="UP000182888"/>
    </source>
</evidence>
<sequence length="76" mass="8490">MLRMRRDGIWRCAPGHCVLSWSGLGGADCVTDTAQFRRPAIILLAKLGKKVSPNLQNGSRFWRKVSNAPQLCGMQY</sequence>
<name>A0A0K2W2T1_MESPL</name>
<gene>
    <name evidence="1" type="ORF">MPL1032_30126</name>
</gene>
<dbReference type="EMBL" id="CCND01000023">
    <property type="protein sequence ID" value="CDX60242.1"/>
    <property type="molecule type" value="Genomic_DNA"/>
</dbReference>
<proteinExistence type="predicted"/>
<dbReference type="Proteomes" id="UP000182888">
    <property type="component" value="Unassembled WGS sequence"/>
</dbReference>
<organism evidence="1 2">
    <name type="scientific">Mesorhizobium plurifarium</name>
    <dbReference type="NCBI Taxonomy" id="69974"/>
    <lineage>
        <taxon>Bacteria</taxon>
        <taxon>Pseudomonadati</taxon>
        <taxon>Pseudomonadota</taxon>
        <taxon>Alphaproteobacteria</taxon>
        <taxon>Hyphomicrobiales</taxon>
        <taxon>Phyllobacteriaceae</taxon>
        <taxon>Mesorhizobium</taxon>
    </lineage>
</organism>
<dbReference type="AlphaFoldDB" id="A0A0K2W2T1"/>
<evidence type="ECO:0000313" key="1">
    <source>
        <dbReference type="EMBL" id="CDX60242.1"/>
    </source>
</evidence>